<reference evidence="2" key="1">
    <citation type="journal article" date="2019" name="Int. J. Syst. Evol. Microbiol.">
        <title>The Global Catalogue of Microorganisms (GCM) 10K type strain sequencing project: providing services to taxonomists for standard genome sequencing and annotation.</title>
        <authorList>
            <consortium name="The Broad Institute Genomics Platform"/>
            <consortium name="The Broad Institute Genome Sequencing Center for Infectious Disease"/>
            <person name="Wu L."/>
            <person name="Ma J."/>
        </authorList>
    </citation>
    <scope>NUCLEOTIDE SEQUENCE [LARGE SCALE GENOMIC DNA]</scope>
    <source>
        <strain evidence="2">CGMCC 1.15111</strain>
    </source>
</reference>
<comment type="caution">
    <text evidence="1">The sequence shown here is derived from an EMBL/GenBank/DDBJ whole genome shotgun (WGS) entry which is preliminary data.</text>
</comment>
<accession>A0ABQ3I602</accession>
<evidence type="ECO:0000313" key="2">
    <source>
        <dbReference type="Proteomes" id="UP000658258"/>
    </source>
</evidence>
<dbReference type="EMBL" id="BNAG01000003">
    <property type="protein sequence ID" value="GHE65117.1"/>
    <property type="molecule type" value="Genomic_DNA"/>
</dbReference>
<dbReference type="RefSeq" id="WP_229838631.1">
    <property type="nucleotide sequence ID" value="NZ_BNAG01000003.1"/>
</dbReference>
<proteinExistence type="predicted"/>
<name>A0ABQ3I602_9BACT</name>
<evidence type="ECO:0000313" key="1">
    <source>
        <dbReference type="EMBL" id="GHE65117.1"/>
    </source>
</evidence>
<dbReference type="Proteomes" id="UP000658258">
    <property type="component" value="Unassembled WGS sequence"/>
</dbReference>
<keyword evidence="2" id="KW-1185">Reference proteome</keyword>
<sequence>MEDNNQKKLSEGLQPITQSVLNEHVGGHLKAFVSVSTNNNLIVSAGLAEYSGLKSGDNVFIQTGDGMLVISTKRETSDQVPFRLTNVNGDTSAIQFKSLLLKRHLDKLNNIETKKTYRFNLNNYSSPVEWPLILKLEDSTHKD</sequence>
<protein>
    <submittedName>
        <fullName evidence="1">Uncharacterized protein</fullName>
    </submittedName>
</protein>
<organism evidence="1 2">
    <name type="scientific">Roseivirga thermotolerans</name>
    <dbReference type="NCBI Taxonomy" id="1758176"/>
    <lineage>
        <taxon>Bacteria</taxon>
        <taxon>Pseudomonadati</taxon>
        <taxon>Bacteroidota</taxon>
        <taxon>Cytophagia</taxon>
        <taxon>Cytophagales</taxon>
        <taxon>Roseivirgaceae</taxon>
        <taxon>Roseivirga</taxon>
    </lineage>
</organism>
<gene>
    <name evidence="1" type="ORF">GCM10011340_20210</name>
</gene>